<dbReference type="Pfam" id="PF02163">
    <property type="entry name" value="Peptidase_M50"/>
    <property type="match status" value="1"/>
</dbReference>
<feature type="transmembrane region" description="Helical" evidence="11">
    <location>
        <begin position="7"/>
        <end position="29"/>
    </location>
</feature>
<dbReference type="EMBL" id="JBHRSW010000015">
    <property type="protein sequence ID" value="MFC3121902.1"/>
    <property type="molecule type" value="Genomic_DNA"/>
</dbReference>
<feature type="transmembrane region" description="Helical" evidence="11">
    <location>
        <begin position="374"/>
        <end position="398"/>
    </location>
</feature>
<dbReference type="InterPro" id="IPR036034">
    <property type="entry name" value="PDZ_sf"/>
</dbReference>
<name>A0ABV7FTS3_9ALTE</name>
<dbReference type="NCBIfam" id="TIGR00054">
    <property type="entry name" value="RIP metalloprotease RseP"/>
    <property type="match status" value="1"/>
</dbReference>
<dbReference type="EC" id="3.4.24.-" evidence="11"/>
<evidence type="ECO:0000256" key="9">
    <source>
        <dbReference type="ARBA" id="ARBA00023049"/>
    </source>
</evidence>
<evidence type="ECO:0000256" key="10">
    <source>
        <dbReference type="ARBA" id="ARBA00023136"/>
    </source>
</evidence>
<proteinExistence type="inferred from homology"/>
<accession>A0ABV7FTS3</accession>
<dbReference type="Proteomes" id="UP001595478">
    <property type="component" value="Unassembled WGS sequence"/>
</dbReference>
<feature type="domain" description="PDZ" evidence="12">
    <location>
        <begin position="112"/>
        <end position="186"/>
    </location>
</feature>
<keyword evidence="5 11" id="KW-0812">Transmembrane</keyword>
<evidence type="ECO:0000256" key="11">
    <source>
        <dbReference type="RuleBase" id="RU362031"/>
    </source>
</evidence>
<evidence type="ECO:0000256" key="7">
    <source>
        <dbReference type="ARBA" id="ARBA00022833"/>
    </source>
</evidence>
<comment type="similarity">
    <text evidence="3 11">Belongs to the peptidase M50B family.</text>
</comment>
<dbReference type="CDD" id="cd23081">
    <property type="entry name" value="cpPDZ_EcRseP-like"/>
    <property type="match status" value="1"/>
</dbReference>
<dbReference type="RefSeq" id="WP_376920129.1">
    <property type="nucleotide sequence ID" value="NZ_JBHRSW010000015.1"/>
</dbReference>
<feature type="transmembrane region" description="Helical" evidence="11">
    <location>
        <begin position="98"/>
        <end position="119"/>
    </location>
</feature>
<keyword evidence="8 11" id="KW-1133">Transmembrane helix</keyword>
<comment type="subcellular location">
    <subcellularLocation>
        <location evidence="2">Membrane</location>
        <topology evidence="2">Multi-pass membrane protein</topology>
    </subcellularLocation>
</comment>
<comment type="cofactor">
    <cofactor evidence="1 11">
        <name>Zn(2+)</name>
        <dbReference type="ChEBI" id="CHEBI:29105"/>
    </cofactor>
</comment>
<dbReference type="PANTHER" id="PTHR42837:SF2">
    <property type="entry name" value="MEMBRANE METALLOPROTEASE ARASP2, CHLOROPLASTIC-RELATED"/>
    <property type="match status" value="1"/>
</dbReference>
<evidence type="ECO:0000256" key="8">
    <source>
        <dbReference type="ARBA" id="ARBA00022989"/>
    </source>
</evidence>
<reference evidence="14" key="1">
    <citation type="journal article" date="2019" name="Int. J. Syst. Evol. Microbiol.">
        <title>The Global Catalogue of Microorganisms (GCM) 10K type strain sequencing project: providing services to taxonomists for standard genome sequencing and annotation.</title>
        <authorList>
            <consortium name="The Broad Institute Genomics Platform"/>
            <consortium name="The Broad Institute Genome Sequencing Center for Infectious Disease"/>
            <person name="Wu L."/>
            <person name="Ma J."/>
        </authorList>
    </citation>
    <scope>NUCLEOTIDE SEQUENCE [LARGE SCALE GENOMIC DNA]</scope>
    <source>
        <strain evidence="14">KCTC 52473</strain>
    </source>
</reference>
<dbReference type="GO" id="GO:0008237">
    <property type="term" value="F:metallopeptidase activity"/>
    <property type="evidence" value="ECO:0007669"/>
    <property type="project" value="UniProtKB-KW"/>
</dbReference>
<gene>
    <name evidence="13" type="primary">rseP</name>
    <name evidence="13" type="ORF">ACFOHL_09745</name>
</gene>
<keyword evidence="11" id="KW-0479">Metal-binding</keyword>
<evidence type="ECO:0000256" key="6">
    <source>
        <dbReference type="ARBA" id="ARBA00022801"/>
    </source>
</evidence>
<evidence type="ECO:0000313" key="13">
    <source>
        <dbReference type="EMBL" id="MFC3121902.1"/>
    </source>
</evidence>
<dbReference type="InterPro" id="IPR008915">
    <property type="entry name" value="Peptidase_M50"/>
</dbReference>
<feature type="transmembrane region" description="Helical" evidence="11">
    <location>
        <begin position="424"/>
        <end position="446"/>
    </location>
</feature>
<evidence type="ECO:0000313" key="14">
    <source>
        <dbReference type="Proteomes" id="UP001595478"/>
    </source>
</evidence>
<sequence length="449" mass="48631">MMSILNNLFYFIVALSILVAVHEWGHYFVAKLCKVKILRFSIGFGKPLYKRTTSTGMEFVIAAIPLGGYVRMLDGRVDDISETEKAQAFNHKPISQRFAIVAAGPLVNIVFAVLVLMSVGMIGQQTIKPVIGELIPDSVAAGSGLASGDQIIAVGDRQTFNWRDVGIEIATFSGEDFLPLKVLDKNMREQPVVIALNGWKIDSDSSSLFSSLGFTPYRPAATSTIAFVADDSPASRAGMAINDEILRIDGTSFENWSQIVDFIEQRPLQKVDIEVSREGQRLELAVTTGQHPEKPDAGYLGVIPFQAPWPSEYIENIKLGFVDAFVYGLSETARLVSVTVEMLGKLITGDISVKNLSGPISIAQGAGTSASAGLVTFLTFLALISVNLGIINLLPLPILDGGHLMYFTVEWLTGKPVSEAVQDIGFRVGGALLFVVMATAIFNDILRNI</sequence>
<keyword evidence="10 11" id="KW-0472">Membrane</keyword>
<evidence type="ECO:0000256" key="2">
    <source>
        <dbReference type="ARBA" id="ARBA00004141"/>
    </source>
</evidence>
<comment type="caution">
    <text evidence="13">The sequence shown here is derived from an EMBL/GenBank/DDBJ whole genome shotgun (WGS) entry which is preliminary data.</text>
</comment>
<feature type="domain" description="PDZ" evidence="12">
    <location>
        <begin position="210"/>
        <end position="279"/>
    </location>
</feature>
<evidence type="ECO:0000259" key="12">
    <source>
        <dbReference type="SMART" id="SM00228"/>
    </source>
</evidence>
<evidence type="ECO:0000256" key="3">
    <source>
        <dbReference type="ARBA" id="ARBA00007931"/>
    </source>
</evidence>
<dbReference type="SMART" id="SM00228">
    <property type="entry name" value="PDZ"/>
    <property type="match status" value="2"/>
</dbReference>
<keyword evidence="7 11" id="KW-0862">Zinc</keyword>
<dbReference type="Gene3D" id="2.30.42.10">
    <property type="match status" value="2"/>
</dbReference>
<protein>
    <recommendedName>
        <fullName evidence="11">Zinc metalloprotease</fullName>
        <ecNumber evidence="11">3.4.24.-</ecNumber>
    </recommendedName>
</protein>
<keyword evidence="6 11" id="KW-0378">Hydrolase</keyword>
<evidence type="ECO:0000256" key="1">
    <source>
        <dbReference type="ARBA" id="ARBA00001947"/>
    </source>
</evidence>
<organism evidence="13 14">
    <name type="scientific">Agaribacter flavus</name>
    <dbReference type="NCBI Taxonomy" id="1902781"/>
    <lineage>
        <taxon>Bacteria</taxon>
        <taxon>Pseudomonadati</taxon>
        <taxon>Pseudomonadota</taxon>
        <taxon>Gammaproteobacteria</taxon>
        <taxon>Alteromonadales</taxon>
        <taxon>Alteromonadaceae</taxon>
        <taxon>Agaribacter</taxon>
    </lineage>
</organism>
<dbReference type="PANTHER" id="PTHR42837">
    <property type="entry name" value="REGULATOR OF SIGMA-E PROTEASE RSEP"/>
    <property type="match status" value="1"/>
</dbReference>
<dbReference type="InterPro" id="IPR001478">
    <property type="entry name" value="PDZ"/>
</dbReference>
<dbReference type="CDD" id="cd06163">
    <property type="entry name" value="S2P-M50_PDZ_RseP-like"/>
    <property type="match status" value="1"/>
</dbReference>
<evidence type="ECO:0000256" key="4">
    <source>
        <dbReference type="ARBA" id="ARBA00022670"/>
    </source>
</evidence>
<dbReference type="InterPro" id="IPR004387">
    <property type="entry name" value="Pept_M50_Zn"/>
</dbReference>
<dbReference type="SUPFAM" id="SSF50156">
    <property type="entry name" value="PDZ domain-like"/>
    <property type="match status" value="2"/>
</dbReference>
<keyword evidence="14" id="KW-1185">Reference proteome</keyword>
<keyword evidence="4" id="KW-0645">Protease</keyword>
<keyword evidence="9 11" id="KW-0482">Metalloprotease</keyword>
<evidence type="ECO:0000256" key="5">
    <source>
        <dbReference type="ARBA" id="ARBA00022692"/>
    </source>
</evidence>